<accession>A0A9D2TF93</accession>
<dbReference type="Proteomes" id="UP000823863">
    <property type="component" value="Unassembled WGS sequence"/>
</dbReference>
<dbReference type="Pfam" id="PF00532">
    <property type="entry name" value="Peripla_BP_1"/>
    <property type="match status" value="1"/>
</dbReference>
<dbReference type="PROSITE" id="PS00356">
    <property type="entry name" value="HTH_LACI_1"/>
    <property type="match status" value="1"/>
</dbReference>
<evidence type="ECO:0000259" key="6">
    <source>
        <dbReference type="PROSITE" id="PS50943"/>
    </source>
</evidence>
<dbReference type="CDD" id="cd06267">
    <property type="entry name" value="PBP1_LacI_sugar_binding-like"/>
    <property type="match status" value="1"/>
</dbReference>
<sequence>MGKPRGWEEQRGNRGMTISDIAKLAGVSVATVSRVLNNKGYVKAETKARIQEIISKNGYHPNAVARSLILNDTGMVAVIMSNRMNPFFSGVLEAIETQAEAKGYSLLFYNTGEDRERELKAVIQAIEHRVRGILILPVIAGDSRTRDMLNEAESRGIPVVLMDREIPSASFDSVSIDNRKVVYQGIRLLIEAGHQEIGIITCPECVRKGRGRQDGYIKCMKDYGLPIIDEYIYPGDFDEKSGYEACSRFFSLIQPPTAVLATCSSATLGCIRYMTEHGLKPGRDLGLVGFDDISLLNSIGYEITVLDRPIHEMGDTAFSMLIQRINGLGPKGRSRKVLLDTRVISRGSEGRGQYLEIETA</sequence>
<dbReference type="CDD" id="cd01392">
    <property type="entry name" value="HTH_LacI"/>
    <property type="match status" value="1"/>
</dbReference>
<dbReference type="PROSITE" id="PS50943">
    <property type="entry name" value="HTH_CROC1"/>
    <property type="match status" value="1"/>
</dbReference>
<dbReference type="PANTHER" id="PTHR30146:SF148">
    <property type="entry name" value="HTH-TYPE TRANSCRIPTIONAL REPRESSOR PURR-RELATED"/>
    <property type="match status" value="1"/>
</dbReference>
<dbReference type="GO" id="GO:0000976">
    <property type="term" value="F:transcription cis-regulatory region binding"/>
    <property type="evidence" value="ECO:0007669"/>
    <property type="project" value="TreeGrafter"/>
</dbReference>
<keyword evidence="4" id="KW-0804">Transcription</keyword>
<dbReference type="SMART" id="SM00354">
    <property type="entry name" value="HTH_LACI"/>
    <property type="match status" value="1"/>
</dbReference>
<dbReference type="AlphaFoldDB" id="A0A9D2TF93"/>
<dbReference type="Pfam" id="PF00356">
    <property type="entry name" value="LacI"/>
    <property type="match status" value="1"/>
</dbReference>
<dbReference type="InterPro" id="IPR001761">
    <property type="entry name" value="Peripla_BP/Lac1_sug-bd_dom"/>
</dbReference>
<dbReference type="InterPro" id="IPR001387">
    <property type="entry name" value="Cro/C1-type_HTH"/>
</dbReference>
<dbReference type="Gene3D" id="3.40.50.2300">
    <property type="match status" value="2"/>
</dbReference>
<dbReference type="EMBL" id="DWWB01000043">
    <property type="protein sequence ID" value="HJC66628.1"/>
    <property type="molecule type" value="Genomic_DNA"/>
</dbReference>
<name>A0A9D2TF93_9FIRM</name>
<dbReference type="SUPFAM" id="SSF53822">
    <property type="entry name" value="Periplasmic binding protein-like I"/>
    <property type="match status" value="1"/>
</dbReference>
<evidence type="ECO:0000313" key="7">
    <source>
        <dbReference type="EMBL" id="HJC66628.1"/>
    </source>
</evidence>
<dbReference type="InterPro" id="IPR028082">
    <property type="entry name" value="Peripla_BP_I"/>
</dbReference>
<gene>
    <name evidence="7" type="ORF">H9931_07915</name>
</gene>
<dbReference type="PRINTS" id="PR00036">
    <property type="entry name" value="HTHLACI"/>
</dbReference>
<feature type="domain" description="HTH lacI-type" evidence="5">
    <location>
        <begin position="16"/>
        <end position="70"/>
    </location>
</feature>
<feature type="domain" description="HTH cro/C1-type" evidence="6">
    <location>
        <begin position="9"/>
        <end position="46"/>
    </location>
</feature>
<keyword evidence="2" id="KW-0805">Transcription regulation</keyword>
<dbReference type="InterPro" id="IPR010982">
    <property type="entry name" value="Lambda_DNA-bd_dom_sf"/>
</dbReference>
<dbReference type="PANTHER" id="PTHR30146">
    <property type="entry name" value="LACI-RELATED TRANSCRIPTIONAL REPRESSOR"/>
    <property type="match status" value="1"/>
</dbReference>
<evidence type="ECO:0000256" key="4">
    <source>
        <dbReference type="ARBA" id="ARBA00023163"/>
    </source>
</evidence>
<dbReference type="PROSITE" id="PS50932">
    <property type="entry name" value="HTH_LACI_2"/>
    <property type="match status" value="1"/>
</dbReference>
<keyword evidence="3" id="KW-0238">DNA-binding</keyword>
<proteinExistence type="predicted"/>
<organism evidence="7 8">
    <name type="scientific">Candidatus Enterocloster excrementigallinarum</name>
    <dbReference type="NCBI Taxonomy" id="2838558"/>
    <lineage>
        <taxon>Bacteria</taxon>
        <taxon>Bacillati</taxon>
        <taxon>Bacillota</taxon>
        <taxon>Clostridia</taxon>
        <taxon>Lachnospirales</taxon>
        <taxon>Lachnospiraceae</taxon>
        <taxon>Enterocloster</taxon>
    </lineage>
</organism>
<evidence type="ECO:0000259" key="5">
    <source>
        <dbReference type="PROSITE" id="PS50932"/>
    </source>
</evidence>
<evidence type="ECO:0000313" key="8">
    <source>
        <dbReference type="Proteomes" id="UP000823863"/>
    </source>
</evidence>
<keyword evidence="1" id="KW-0678">Repressor</keyword>
<dbReference type="Gene3D" id="1.10.260.40">
    <property type="entry name" value="lambda repressor-like DNA-binding domains"/>
    <property type="match status" value="1"/>
</dbReference>
<evidence type="ECO:0000256" key="2">
    <source>
        <dbReference type="ARBA" id="ARBA00023015"/>
    </source>
</evidence>
<evidence type="ECO:0000256" key="1">
    <source>
        <dbReference type="ARBA" id="ARBA00022491"/>
    </source>
</evidence>
<protein>
    <submittedName>
        <fullName evidence="7">LacI family transcriptional regulator</fullName>
    </submittedName>
</protein>
<comment type="caution">
    <text evidence="7">The sequence shown here is derived from an EMBL/GenBank/DDBJ whole genome shotgun (WGS) entry which is preliminary data.</text>
</comment>
<dbReference type="SUPFAM" id="SSF47413">
    <property type="entry name" value="lambda repressor-like DNA-binding domains"/>
    <property type="match status" value="1"/>
</dbReference>
<reference evidence="7" key="1">
    <citation type="journal article" date="2021" name="PeerJ">
        <title>Extensive microbial diversity within the chicken gut microbiome revealed by metagenomics and culture.</title>
        <authorList>
            <person name="Gilroy R."/>
            <person name="Ravi A."/>
            <person name="Getino M."/>
            <person name="Pursley I."/>
            <person name="Horton D.L."/>
            <person name="Alikhan N.F."/>
            <person name="Baker D."/>
            <person name="Gharbi K."/>
            <person name="Hall N."/>
            <person name="Watson M."/>
            <person name="Adriaenssens E.M."/>
            <person name="Foster-Nyarko E."/>
            <person name="Jarju S."/>
            <person name="Secka A."/>
            <person name="Antonio M."/>
            <person name="Oren A."/>
            <person name="Chaudhuri R.R."/>
            <person name="La Ragione R."/>
            <person name="Hildebrand F."/>
            <person name="Pallen M.J."/>
        </authorList>
    </citation>
    <scope>NUCLEOTIDE SEQUENCE</scope>
    <source>
        <strain evidence="7">CHK198-12963</strain>
    </source>
</reference>
<evidence type="ECO:0000256" key="3">
    <source>
        <dbReference type="ARBA" id="ARBA00023125"/>
    </source>
</evidence>
<dbReference type="GO" id="GO:0003700">
    <property type="term" value="F:DNA-binding transcription factor activity"/>
    <property type="evidence" value="ECO:0007669"/>
    <property type="project" value="TreeGrafter"/>
</dbReference>
<dbReference type="InterPro" id="IPR000843">
    <property type="entry name" value="HTH_LacI"/>
</dbReference>
<reference evidence="7" key="2">
    <citation type="submission" date="2021-04" db="EMBL/GenBank/DDBJ databases">
        <authorList>
            <person name="Gilroy R."/>
        </authorList>
    </citation>
    <scope>NUCLEOTIDE SEQUENCE</scope>
    <source>
        <strain evidence="7">CHK198-12963</strain>
    </source>
</reference>